<evidence type="ECO:0000256" key="6">
    <source>
        <dbReference type="ARBA" id="ARBA00023239"/>
    </source>
</evidence>
<dbReference type="FunFam" id="3.30.1130.10:FF:000003">
    <property type="entry name" value="7,8-dihydroneopterin aldolase"/>
    <property type="match status" value="1"/>
</dbReference>
<keyword evidence="5" id="KW-0289">Folate biosynthesis</keyword>
<protein>
    <recommendedName>
        <fullName evidence="4">dihydroneopterin aldolase</fullName>
        <ecNumber evidence="4">4.1.2.25</ecNumber>
    </recommendedName>
    <alternativeName>
        <fullName evidence="7">7,8-dihydroneopterin aldolase</fullName>
    </alternativeName>
</protein>
<proteinExistence type="inferred from homology"/>
<dbReference type="InterPro" id="IPR006157">
    <property type="entry name" value="FolB_dom"/>
</dbReference>
<evidence type="ECO:0000313" key="9">
    <source>
        <dbReference type="EMBL" id="OIQ73085.1"/>
    </source>
</evidence>
<feature type="domain" description="Dihydroneopterin aldolase/epimerase" evidence="8">
    <location>
        <begin position="7"/>
        <end position="119"/>
    </location>
</feature>
<dbReference type="GO" id="GO:0005737">
    <property type="term" value="C:cytoplasm"/>
    <property type="evidence" value="ECO:0007669"/>
    <property type="project" value="TreeGrafter"/>
</dbReference>
<dbReference type="SMART" id="SM00905">
    <property type="entry name" value="FolB"/>
    <property type="match status" value="1"/>
</dbReference>
<gene>
    <name evidence="9" type="primary">folB_13</name>
    <name evidence="9" type="ORF">GALL_452810</name>
</gene>
<accession>A0A1J5QAT2</accession>
<dbReference type="AlphaFoldDB" id="A0A1J5QAT2"/>
<comment type="catalytic activity">
    <reaction evidence="1">
        <text>7,8-dihydroneopterin = 6-hydroxymethyl-7,8-dihydropterin + glycolaldehyde</text>
        <dbReference type="Rhea" id="RHEA:10540"/>
        <dbReference type="ChEBI" id="CHEBI:17001"/>
        <dbReference type="ChEBI" id="CHEBI:17071"/>
        <dbReference type="ChEBI" id="CHEBI:44841"/>
        <dbReference type="EC" id="4.1.2.25"/>
    </reaction>
</comment>
<sequence>MTSRDRIDLTGIRGFGFHGVFEEERNNGQEFVVDVSVYCDLRAAGRNDSLESTIHYGELALSIHRLIEGDPVDLIEALAERIADEVLANPLADQVSVTVHKPSAPITVPFEDVAVTIFRERKVK</sequence>
<dbReference type="SUPFAM" id="SSF55620">
    <property type="entry name" value="Tetrahydrobiopterin biosynthesis enzymes-like"/>
    <property type="match status" value="1"/>
</dbReference>
<dbReference type="GO" id="GO:0004150">
    <property type="term" value="F:dihydroneopterin aldolase activity"/>
    <property type="evidence" value="ECO:0007669"/>
    <property type="project" value="UniProtKB-EC"/>
</dbReference>
<dbReference type="PANTHER" id="PTHR42844">
    <property type="entry name" value="DIHYDRONEOPTERIN ALDOLASE 1-RELATED"/>
    <property type="match status" value="1"/>
</dbReference>
<dbReference type="InterPro" id="IPR043133">
    <property type="entry name" value="GTP-CH-I_C/QueF"/>
</dbReference>
<evidence type="ECO:0000256" key="1">
    <source>
        <dbReference type="ARBA" id="ARBA00001353"/>
    </source>
</evidence>
<evidence type="ECO:0000256" key="3">
    <source>
        <dbReference type="ARBA" id="ARBA00005708"/>
    </source>
</evidence>
<name>A0A1J5QAT2_9ZZZZ</name>
<dbReference type="EC" id="4.1.2.25" evidence="4"/>
<dbReference type="PANTHER" id="PTHR42844:SF1">
    <property type="entry name" value="DIHYDRONEOPTERIN ALDOLASE 1-RELATED"/>
    <property type="match status" value="1"/>
</dbReference>
<comment type="pathway">
    <text evidence="2">Cofactor biosynthesis; tetrahydrofolate biosynthesis; 2-amino-4-hydroxy-6-hydroxymethyl-7,8-dihydropteridine diphosphate from 7,8-dihydroneopterin triphosphate: step 3/4.</text>
</comment>
<dbReference type="NCBIfam" id="TIGR00526">
    <property type="entry name" value="folB_dom"/>
    <property type="match status" value="1"/>
</dbReference>
<evidence type="ECO:0000259" key="8">
    <source>
        <dbReference type="SMART" id="SM00905"/>
    </source>
</evidence>
<dbReference type="CDD" id="cd00534">
    <property type="entry name" value="DHNA_DHNTPE"/>
    <property type="match status" value="1"/>
</dbReference>
<evidence type="ECO:0000256" key="4">
    <source>
        <dbReference type="ARBA" id="ARBA00013043"/>
    </source>
</evidence>
<organism evidence="9">
    <name type="scientific">mine drainage metagenome</name>
    <dbReference type="NCBI Taxonomy" id="410659"/>
    <lineage>
        <taxon>unclassified sequences</taxon>
        <taxon>metagenomes</taxon>
        <taxon>ecological metagenomes</taxon>
    </lineage>
</organism>
<evidence type="ECO:0000256" key="7">
    <source>
        <dbReference type="ARBA" id="ARBA00032903"/>
    </source>
</evidence>
<dbReference type="InterPro" id="IPR006156">
    <property type="entry name" value="Dihydroneopterin_aldolase"/>
</dbReference>
<dbReference type="EMBL" id="MLJW01003008">
    <property type="protein sequence ID" value="OIQ73085.1"/>
    <property type="molecule type" value="Genomic_DNA"/>
</dbReference>
<dbReference type="GO" id="GO:0046656">
    <property type="term" value="P:folic acid biosynthetic process"/>
    <property type="evidence" value="ECO:0007669"/>
    <property type="project" value="UniProtKB-KW"/>
</dbReference>
<dbReference type="Pfam" id="PF02152">
    <property type="entry name" value="FolB"/>
    <property type="match status" value="1"/>
</dbReference>
<keyword evidence="6 9" id="KW-0456">Lyase</keyword>
<dbReference type="Gene3D" id="3.30.1130.10">
    <property type="match status" value="1"/>
</dbReference>
<comment type="similarity">
    <text evidence="3">Belongs to the DHNA family.</text>
</comment>
<evidence type="ECO:0000256" key="5">
    <source>
        <dbReference type="ARBA" id="ARBA00022909"/>
    </source>
</evidence>
<reference evidence="9" key="1">
    <citation type="submission" date="2016-10" db="EMBL/GenBank/DDBJ databases">
        <title>Sequence of Gallionella enrichment culture.</title>
        <authorList>
            <person name="Poehlein A."/>
            <person name="Muehling M."/>
            <person name="Daniel R."/>
        </authorList>
    </citation>
    <scope>NUCLEOTIDE SEQUENCE</scope>
</reference>
<evidence type="ECO:0000256" key="2">
    <source>
        <dbReference type="ARBA" id="ARBA00005013"/>
    </source>
</evidence>
<dbReference type="NCBIfam" id="TIGR00525">
    <property type="entry name" value="folB"/>
    <property type="match status" value="1"/>
</dbReference>
<comment type="caution">
    <text evidence="9">The sequence shown here is derived from an EMBL/GenBank/DDBJ whole genome shotgun (WGS) entry which is preliminary data.</text>
</comment>